<evidence type="ECO:0000313" key="4">
    <source>
        <dbReference type="Proteomes" id="UP000287857"/>
    </source>
</evidence>
<comment type="caution">
    <text evidence="3">The sequence shown here is derived from an EMBL/GenBank/DDBJ whole genome shotgun (WGS) entry which is preliminary data.</text>
</comment>
<gene>
    <name evidence="3" type="ORF">CBF37_10670</name>
</gene>
<evidence type="ECO:0000313" key="3">
    <source>
        <dbReference type="EMBL" id="RST96756.1"/>
    </source>
</evidence>
<dbReference type="GO" id="GO:0051301">
    <property type="term" value="P:cell division"/>
    <property type="evidence" value="ECO:0007669"/>
    <property type="project" value="InterPro"/>
</dbReference>
<proteinExistence type="predicted"/>
<dbReference type="Pfam" id="PF04977">
    <property type="entry name" value="DivIC"/>
    <property type="match status" value="1"/>
</dbReference>
<dbReference type="AlphaFoldDB" id="A0A429ZSV2"/>
<dbReference type="EMBL" id="NGJS01000022">
    <property type="protein sequence ID" value="RST96756.1"/>
    <property type="molecule type" value="Genomic_DNA"/>
</dbReference>
<evidence type="ECO:0008006" key="5">
    <source>
        <dbReference type="Google" id="ProtNLM"/>
    </source>
</evidence>
<dbReference type="RefSeq" id="WP_125984732.1">
    <property type="nucleotide sequence ID" value="NZ_NGJS01000022.1"/>
</dbReference>
<organism evidence="3 4">
    <name type="scientific">Vagococcus vulneris</name>
    <dbReference type="NCBI Taxonomy" id="1977869"/>
    <lineage>
        <taxon>Bacteria</taxon>
        <taxon>Bacillati</taxon>
        <taxon>Bacillota</taxon>
        <taxon>Bacilli</taxon>
        <taxon>Lactobacillales</taxon>
        <taxon>Enterococcaceae</taxon>
        <taxon>Vagococcus</taxon>
    </lineage>
</organism>
<keyword evidence="4" id="KW-1185">Reference proteome</keyword>
<keyword evidence="2" id="KW-0472">Membrane</keyword>
<dbReference type="InterPro" id="IPR039076">
    <property type="entry name" value="DivIC"/>
</dbReference>
<evidence type="ECO:0000256" key="2">
    <source>
        <dbReference type="SAM" id="Phobius"/>
    </source>
</evidence>
<dbReference type="PANTHER" id="PTHR40027:SF1">
    <property type="entry name" value="CELL DIVISION PROTEIN DIVIC"/>
    <property type="match status" value="1"/>
</dbReference>
<name>A0A429ZSV2_9ENTE</name>
<feature type="coiled-coil region" evidence="1">
    <location>
        <begin position="71"/>
        <end position="98"/>
    </location>
</feature>
<protein>
    <recommendedName>
        <fullName evidence="5">Septum formation initiator</fullName>
    </recommendedName>
</protein>
<feature type="transmembrane region" description="Helical" evidence="2">
    <location>
        <begin position="39"/>
        <end position="58"/>
    </location>
</feature>
<dbReference type="InterPro" id="IPR007060">
    <property type="entry name" value="FtsL/DivIC"/>
</dbReference>
<keyword evidence="1" id="KW-0175">Coiled coil</keyword>
<dbReference type="OrthoDB" id="2991180at2"/>
<evidence type="ECO:0000256" key="1">
    <source>
        <dbReference type="SAM" id="Coils"/>
    </source>
</evidence>
<keyword evidence="2" id="KW-1133">Transmembrane helix</keyword>
<sequence>MKKQKLLTNKKDEKLDLAVQPLSELTTSTNGMLFKRRRLAIMFVIAFAVFTIIGFNLFKNSQRLLSLQDTKVEVVKENEKVMDNKEDLEHEVNLLHDSDYVAKIARSKYFYSKEGEQVYSIPELNSSNQTSGNK</sequence>
<accession>A0A429ZSV2</accession>
<reference evidence="3 4" key="1">
    <citation type="submission" date="2017-05" db="EMBL/GenBank/DDBJ databases">
        <title>Vagococcus spp. assemblies.</title>
        <authorList>
            <person name="Gulvik C.A."/>
        </authorList>
    </citation>
    <scope>NUCLEOTIDE SEQUENCE [LARGE SCALE GENOMIC DNA]</scope>
    <source>
        <strain evidence="3 4">SS1995</strain>
    </source>
</reference>
<keyword evidence="2" id="KW-0812">Transmembrane</keyword>
<dbReference type="PANTHER" id="PTHR40027">
    <property type="entry name" value="CELL DIVISION PROTEIN DIVIC"/>
    <property type="match status" value="1"/>
</dbReference>
<dbReference type="Proteomes" id="UP000287857">
    <property type="component" value="Unassembled WGS sequence"/>
</dbReference>